<dbReference type="GO" id="GO:0071266">
    <property type="term" value="P:'de novo' L-methionine biosynthetic process"/>
    <property type="evidence" value="ECO:0007669"/>
    <property type="project" value="UniProtKB-UniRule"/>
</dbReference>
<comment type="caution">
    <text evidence="15">Lacks conserved residue(s) required for the propagation of feature annotation.</text>
</comment>
<dbReference type="UniPathway" id="UPA00050">
    <property type="reaction ID" value="UER00463"/>
</dbReference>
<feature type="active site" description="Proton acceptor" evidence="15">
    <location>
        <position position="647"/>
    </location>
</feature>
<dbReference type="GO" id="GO:0004073">
    <property type="term" value="F:aspartate-semialdehyde dehydrogenase activity"/>
    <property type="evidence" value="ECO:0007669"/>
    <property type="project" value="UniProtKB-UniRule"/>
</dbReference>
<keyword evidence="12 15" id="KW-0457">Lysine biosynthesis</keyword>
<comment type="pathway">
    <text evidence="1 15">Amino-acid biosynthesis; L-methionine biosynthesis via de novo pathway; L-homoserine from L-aspartate: step 2/3.</text>
</comment>
<dbReference type="Gene3D" id="3.40.640.10">
    <property type="entry name" value="Type I PLP-dependent aspartate aminotransferase-like (Major domain)"/>
    <property type="match status" value="1"/>
</dbReference>
<keyword evidence="16 18" id="KW-0808">Transferase</keyword>
<dbReference type="CDD" id="cd00609">
    <property type="entry name" value="AAT_like"/>
    <property type="match status" value="1"/>
</dbReference>
<comment type="catalytic activity">
    <reaction evidence="14 15">
        <text>L-aspartate 4-semialdehyde + phosphate + NADP(+) = 4-phospho-L-aspartate + NADPH + H(+)</text>
        <dbReference type="Rhea" id="RHEA:24284"/>
        <dbReference type="ChEBI" id="CHEBI:15378"/>
        <dbReference type="ChEBI" id="CHEBI:43474"/>
        <dbReference type="ChEBI" id="CHEBI:57535"/>
        <dbReference type="ChEBI" id="CHEBI:57783"/>
        <dbReference type="ChEBI" id="CHEBI:58349"/>
        <dbReference type="ChEBI" id="CHEBI:537519"/>
        <dbReference type="EC" id="1.2.1.11"/>
    </reaction>
</comment>
<evidence type="ECO:0000256" key="4">
    <source>
        <dbReference type="ARBA" id="ARBA00010584"/>
    </source>
</evidence>
<dbReference type="NCBIfam" id="NF011456">
    <property type="entry name" value="PRK14874.1"/>
    <property type="match status" value="1"/>
</dbReference>
<dbReference type="InterPro" id="IPR005986">
    <property type="entry name" value="Asp_semialdehyde_DH_beta"/>
</dbReference>
<dbReference type="GO" id="GO:0008483">
    <property type="term" value="F:transaminase activity"/>
    <property type="evidence" value="ECO:0007669"/>
    <property type="project" value="UniProtKB-KW"/>
</dbReference>
<dbReference type="InterPro" id="IPR000534">
    <property type="entry name" value="Semialdehyde_DH_NAD-bd"/>
</dbReference>
<accession>A0A1Y0VR25</accession>
<evidence type="ECO:0000256" key="9">
    <source>
        <dbReference type="ARBA" id="ARBA00022857"/>
    </source>
</evidence>
<dbReference type="AlphaFoldDB" id="A0A1Y0VR25"/>
<dbReference type="NCBIfam" id="TIGR01296">
    <property type="entry name" value="asd_B"/>
    <property type="match status" value="1"/>
</dbReference>
<evidence type="ECO:0000256" key="5">
    <source>
        <dbReference type="ARBA" id="ARBA00011738"/>
    </source>
</evidence>
<dbReference type="GO" id="GO:0046983">
    <property type="term" value="F:protein dimerization activity"/>
    <property type="evidence" value="ECO:0007669"/>
    <property type="project" value="InterPro"/>
</dbReference>
<feature type="binding site" evidence="15">
    <location>
        <position position="494"/>
    </location>
    <ligand>
        <name>phosphate</name>
        <dbReference type="ChEBI" id="CHEBI:43474"/>
    </ligand>
</feature>
<sequence length="742" mass="81224">MPELDSALQNQTRPALSAISRSAIRQFDQQVSDIPGILKLTLGEPDLNTPEHVKQVLINAITNNASHYAPSAGLLHLRQAVSKYLLNSTNIRYNPASEILITIGATEAIFATMQTILSVGDEVIIPTPTFPLYMAIAKAIDATVIEIDTSDTDFVLTADALKQALQAHPNAKMLVLNYPTNPTGATYSKSKLTELAQVIQNSKLFVLADEIYGELSYDNKHYSIAELLPSRTILINGISKSYAMTGYRIGFLAAPATLTSNILKLHGFMVTTAPTSIMEGAIEALLHGQDDVAKMCEQYRLRRDYLVKELNQLNFQVRSPAGTFYLFAKIPINLIQNSNQLALQIAHQAKLAVIPGKVFGAGGEGYLRFSYAASMSNLHEAVRRLTKFVQEENNMSAITVAILGATGAVGTRMIEQLEQSNIEVRDLRLLASPRSVGKVQTFRGQEYEVSAATPDSFIGVDLVLSSAGGSVSKKLIPHAVKNGAVCIDNTSAFRMDPEVPLVIPEVNSDDLDWHHGIIANPNCSTIQMLVALAPLDRKYGLNRIIVSTYQAASGAGQSAWSELLEEARQHLDGQAEIAKILPVSGASHHYPLAFNLLPQIDVFEDDGYTHEEWKMIHESKKILRHDLNNSDLKVTATCVRVPVPVGHGESVYFELEQNPSVPEIQTVLDQADGIVLQDDPRTQFYPQPITAEGHQSTFVGRIRADAENPGGYNFWVVSDNLLKGAAWNAVQIAETLVQRELL</sequence>
<reference evidence="18 19" key="1">
    <citation type="submission" date="2017-05" db="EMBL/GenBank/DDBJ databases">
        <title>Genome sequence of Pediococcus pentosaceus strain SRCM100892.</title>
        <authorList>
            <person name="Cho S.H."/>
        </authorList>
    </citation>
    <scope>NUCLEOTIDE SEQUENCE [LARGE SCALE GENOMIC DNA]</scope>
    <source>
        <strain evidence="18 19">SRCM100892</strain>
    </source>
</reference>
<feature type="binding site" evidence="15">
    <location>
        <begin position="434"/>
        <end position="435"/>
    </location>
    <ligand>
        <name>NADP(+)</name>
        <dbReference type="ChEBI" id="CHEBI:58349"/>
    </ligand>
</feature>
<keyword evidence="11 15" id="KW-0560">Oxidoreductase</keyword>
<comment type="similarity">
    <text evidence="4 15">Belongs to the aspartate-semialdehyde dehydrogenase family.</text>
</comment>
<comment type="similarity">
    <text evidence="16">Belongs to the class-I pyridoxal-phosphate-dependent aminotransferase family.</text>
</comment>
<dbReference type="Pfam" id="PF00155">
    <property type="entry name" value="Aminotran_1_2"/>
    <property type="match status" value="1"/>
</dbReference>
<dbReference type="GO" id="GO:0030170">
    <property type="term" value="F:pyridoxal phosphate binding"/>
    <property type="evidence" value="ECO:0007669"/>
    <property type="project" value="InterPro"/>
</dbReference>
<comment type="subunit">
    <text evidence="5 15">Homodimer.</text>
</comment>
<dbReference type="InterPro" id="IPR012080">
    <property type="entry name" value="Asp_semialdehyde_DH"/>
</dbReference>
<dbReference type="InterPro" id="IPR015422">
    <property type="entry name" value="PyrdxlP-dep_Trfase_small"/>
</dbReference>
<dbReference type="GO" id="GO:0050661">
    <property type="term" value="F:NADP binding"/>
    <property type="evidence" value="ECO:0007669"/>
    <property type="project" value="UniProtKB-UniRule"/>
</dbReference>
<dbReference type="UniPathway" id="UPA00051">
    <property type="reaction ID" value="UER00464"/>
</dbReference>
<dbReference type="SUPFAM" id="SSF53383">
    <property type="entry name" value="PLP-dependent transferases"/>
    <property type="match status" value="1"/>
</dbReference>
<feature type="binding site" evidence="15">
    <location>
        <position position="720"/>
    </location>
    <ligand>
        <name>NADP(+)</name>
        <dbReference type="ChEBI" id="CHEBI:58349"/>
    </ligand>
</feature>
<feature type="binding site" evidence="15">
    <location>
        <position position="640"/>
    </location>
    <ligand>
        <name>substrate</name>
    </ligand>
</feature>
<evidence type="ECO:0000256" key="6">
    <source>
        <dbReference type="ARBA" id="ARBA00013120"/>
    </source>
</evidence>
<feature type="domain" description="Semialdehyde dehydrogenase NAD-binding" evidence="17">
    <location>
        <begin position="399"/>
        <end position="514"/>
    </location>
</feature>
<name>A0A1Y0VR25_PEDPE</name>
<evidence type="ECO:0000256" key="12">
    <source>
        <dbReference type="ARBA" id="ARBA00023154"/>
    </source>
</evidence>
<evidence type="ECO:0000256" key="15">
    <source>
        <dbReference type="HAMAP-Rule" id="MF_02121"/>
    </source>
</evidence>
<comment type="pathway">
    <text evidence="2 15">Amino-acid biosynthesis; L-lysine biosynthesis via DAP pathway; (S)-tetrahydrodipicolinate from L-aspartate: step 2/4.</text>
</comment>
<dbReference type="Gene3D" id="3.30.360.10">
    <property type="entry name" value="Dihydrodipicolinate Reductase, domain 2"/>
    <property type="match status" value="1"/>
</dbReference>
<keyword evidence="8 15" id="KW-0791">Threonine biosynthesis</keyword>
<dbReference type="UniPathway" id="UPA00034">
    <property type="reaction ID" value="UER00016"/>
</dbReference>
<protein>
    <recommendedName>
        <fullName evidence="6 15">Aspartate-semialdehyde dehydrogenase</fullName>
        <shortName evidence="15">ASA dehydrogenase</shortName>
        <shortName evidence="15">ASADH</shortName>
        <ecNumber evidence="6 15">1.2.1.11</ecNumber>
    </recommendedName>
    <alternativeName>
        <fullName evidence="15">Aspartate-beta-semialdehyde dehydrogenase</fullName>
    </alternativeName>
</protein>
<dbReference type="GO" id="GO:0009089">
    <property type="term" value="P:lysine biosynthetic process via diaminopimelate"/>
    <property type="evidence" value="ECO:0007669"/>
    <property type="project" value="UniProtKB-UniRule"/>
</dbReference>
<dbReference type="Gene3D" id="3.90.1150.10">
    <property type="entry name" value="Aspartate Aminotransferase, domain 1"/>
    <property type="match status" value="1"/>
</dbReference>
<dbReference type="Pfam" id="PF01118">
    <property type="entry name" value="Semialdhyde_dh"/>
    <property type="match status" value="1"/>
</dbReference>
<evidence type="ECO:0000256" key="8">
    <source>
        <dbReference type="ARBA" id="ARBA00022697"/>
    </source>
</evidence>
<evidence type="ECO:0000313" key="19">
    <source>
        <dbReference type="Proteomes" id="UP000196118"/>
    </source>
</evidence>
<evidence type="ECO:0000256" key="16">
    <source>
        <dbReference type="RuleBase" id="RU000481"/>
    </source>
</evidence>
<gene>
    <name evidence="18" type="primary">patA</name>
    <name evidence="15" type="synonym">asd</name>
    <name evidence="18" type="ORF">S100892_02063</name>
</gene>
<dbReference type="EC" id="1.2.1.11" evidence="6 15"/>
<dbReference type="PROSITE" id="PS00105">
    <property type="entry name" value="AA_TRANSFER_CLASS_1"/>
    <property type="match status" value="1"/>
</dbReference>
<feature type="binding site" evidence="15">
    <location>
        <begin position="553"/>
        <end position="554"/>
    </location>
    <ligand>
        <name>NADP(+)</name>
        <dbReference type="ChEBI" id="CHEBI:58349"/>
    </ligand>
</feature>
<proteinExistence type="inferred from homology"/>
<comment type="pathway">
    <text evidence="3 15">Amino-acid biosynthesis; L-threonine biosynthesis; L-threonine from L-aspartate: step 2/5.</text>
</comment>
<dbReference type="Proteomes" id="UP000196118">
    <property type="component" value="Chromosome"/>
</dbReference>
<dbReference type="HAMAP" id="MF_02121">
    <property type="entry name" value="ASADH"/>
    <property type="match status" value="1"/>
</dbReference>
<keyword evidence="9 15" id="KW-0521">NADP</keyword>
<evidence type="ECO:0000256" key="7">
    <source>
        <dbReference type="ARBA" id="ARBA00022605"/>
    </source>
</evidence>
<keyword evidence="13 15" id="KW-0486">Methionine biosynthesis</keyword>
<comment type="function">
    <text evidence="15">Catalyzes the NADPH-dependent formation of L-aspartate-semialdehyde (L-ASA) by the reductive dephosphorylation of L-aspartyl-4-phosphate.</text>
</comment>
<evidence type="ECO:0000256" key="2">
    <source>
        <dbReference type="ARBA" id="ARBA00005076"/>
    </source>
</evidence>
<evidence type="ECO:0000256" key="3">
    <source>
        <dbReference type="ARBA" id="ARBA00005097"/>
    </source>
</evidence>
<dbReference type="SUPFAM" id="SSF55347">
    <property type="entry name" value="Glyceraldehyde-3-phosphate dehydrogenase-like, C-terminal domain"/>
    <property type="match status" value="1"/>
</dbReference>
<comment type="cofactor">
    <cofactor evidence="16">
        <name>pyridoxal 5'-phosphate</name>
        <dbReference type="ChEBI" id="CHEBI:597326"/>
    </cofactor>
</comment>
<dbReference type="Pfam" id="PF02774">
    <property type="entry name" value="Semialdhyde_dhC"/>
    <property type="match status" value="1"/>
</dbReference>
<dbReference type="InterPro" id="IPR004839">
    <property type="entry name" value="Aminotransferase_I/II_large"/>
</dbReference>
<dbReference type="GO" id="GO:0009088">
    <property type="term" value="P:threonine biosynthetic process"/>
    <property type="evidence" value="ECO:0007669"/>
    <property type="project" value="UniProtKB-UniRule"/>
</dbReference>
<organism evidence="18 19">
    <name type="scientific">Pediococcus pentosaceus</name>
    <dbReference type="NCBI Taxonomy" id="1255"/>
    <lineage>
        <taxon>Bacteria</taxon>
        <taxon>Bacillati</taxon>
        <taxon>Bacillota</taxon>
        <taxon>Bacilli</taxon>
        <taxon>Lactobacillales</taxon>
        <taxon>Lactobacillaceae</taxon>
        <taxon>Pediococcus</taxon>
    </lineage>
</organism>
<dbReference type="CDD" id="cd02316">
    <property type="entry name" value="VcASADH2_like_N"/>
    <property type="match status" value="1"/>
</dbReference>
<dbReference type="GO" id="GO:0019877">
    <property type="term" value="P:diaminopimelate biosynthetic process"/>
    <property type="evidence" value="ECO:0007669"/>
    <property type="project" value="UniProtKB-UniRule"/>
</dbReference>
<keyword evidence="10 15" id="KW-0220">Diaminopimelate biosynthesis</keyword>
<keyword evidence="16 18" id="KW-0032">Aminotransferase</keyword>
<dbReference type="GO" id="GO:0009097">
    <property type="term" value="P:isoleucine biosynthetic process"/>
    <property type="evidence" value="ECO:0007669"/>
    <property type="project" value="UniProtKB-UniRule"/>
</dbReference>
<evidence type="ECO:0000313" key="18">
    <source>
        <dbReference type="EMBL" id="ARW20602.1"/>
    </source>
</evidence>
<dbReference type="InterPro" id="IPR012280">
    <property type="entry name" value="Semialdhyde_DH_dimer_dom"/>
</dbReference>
<dbReference type="EMBL" id="CP021474">
    <property type="protein sequence ID" value="ARW20602.1"/>
    <property type="molecule type" value="Genomic_DNA"/>
</dbReference>
<dbReference type="PANTHER" id="PTHR46278:SF2">
    <property type="entry name" value="ASPARTATE-SEMIALDEHYDE DEHYDROGENASE"/>
    <property type="match status" value="1"/>
</dbReference>
<evidence type="ECO:0000256" key="1">
    <source>
        <dbReference type="ARBA" id="ARBA00005021"/>
    </source>
</evidence>
<dbReference type="CDD" id="cd18131">
    <property type="entry name" value="ASADH_C_bac_euk_like"/>
    <property type="match status" value="1"/>
</dbReference>
<feature type="binding site" evidence="15">
    <location>
        <position position="550"/>
    </location>
    <ligand>
        <name>substrate</name>
    </ligand>
</feature>
<evidence type="ECO:0000256" key="10">
    <source>
        <dbReference type="ARBA" id="ARBA00022915"/>
    </source>
</evidence>
<dbReference type="InterPro" id="IPR036291">
    <property type="entry name" value="NAD(P)-bd_dom_sf"/>
</dbReference>
<evidence type="ECO:0000256" key="13">
    <source>
        <dbReference type="ARBA" id="ARBA00023167"/>
    </source>
</evidence>
<evidence type="ECO:0000259" key="17">
    <source>
        <dbReference type="SMART" id="SM00859"/>
    </source>
</evidence>
<evidence type="ECO:0000256" key="11">
    <source>
        <dbReference type="ARBA" id="ARBA00023002"/>
    </source>
</evidence>
<dbReference type="InterPro" id="IPR015424">
    <property type="entry name" value="PyrdxlP-dep_Trfase"/>
</dbReference>
<keyword evidence="7 15" id="KW-0028">Amino-acid biosynthesis</keyword>
<dbReference type="InterPro" id="IPR004838">
    <property type="entry name" value="NHTrfase_class1_PyrdxlP-BS"/>
</dbReference>
<feature type="active site" description="Acyl-thioester intermediate" evidence="15">
    <location>
        <position position="523"/>
    </location>
</feature>
<dbReference type="Gene3D" id="3.40.50.720">
    <property type="entry name" value="NAD(P)-binding Rossmann-like Domain"/>
    <property type="match status" value="1"/>
</dbReference>
<evidence type="ECO:0000256" key="14">
    <source>
        <dbReference type="ARBA" id="ARBA00047891"/>
    </source>
</evidence>
<dbReference type="SUPFAM" id="SSF51735">
    <property type="entry name" value="NAD(P)-binding Rossmann-fold domains"/>
    <property type="match status" value="1"/>
</dbReference>
<dbReference type="InterPro" id="IPR015421">
    <property type="entry name" value="PyrdxlP-dep_Trfase_major"/>
</dbReference>
<dbReference type="SMART" id="SM00859">
    <property type="entry name" value="Semialdhyde_dh"/>
    <property type="match status" value="1"/>
</dbReference>
<dbReference type="GO" id="GO:0051287">
    <property type="term" value="F:NAD binding"/>
    <property type="evidence" value="ECO:0007669"/>
    <property type="project" value="InterPro"/>
</dbReference>
<feature type="binding site" evidence="15">
    <location>
        <begin position="406"/>
        <end position="409"/>
    </location>
    <ligand>
        <name>NADP(+)</name>
        <dbReference type="ChEBI" id="CHEBI:58349"/>
    </ligand>
</feature>
<dbReference type="PANTHER" id="PTHR46278">
    <property type="entry name" value="DEHYDROGENASE, PUTATIVE-RELATED"/>
    <property type="match status" value="1"/>
</dbReference>